<reference evidence="2" key="1">
    <citation type="journal article" date="2022" name="Plant J.">
        <title>Strategies of tolerance reflected in two North American maple genomes.</title>
        <authorList>
            <person name="McEvoy S.L."/>
            <person name="Sezen U.U."/>
            <person name="Trouern-Trend A."/>
            <person name="McMahon S.M."/>
            <person name="Schaberg P.G."/>
            <person name="Yang J."/>
            <person name="Wegrzyn J.L."/>
            <person name="Swenson N.G."/>
        </authorList>
    </citation>
    <scope>NUCLEOTIDE SEQUENCE</scope>
    <source>
        <strain evidence="2">91603</strain>
    </source>
</reference>
<feature type="region of interest" description="Disordered" evidence="1">
    <location>
        <begin position="325"/>
        <end position="347"/>
    </location>
</feature>
<comment type="caution">
    <text evidence="2">The sequence shown here is derived from an EMBL/GenBank/DDBJ whole genome shotgun (WGS) entry which is preliminary data.</text>
</comment>
<dbReference type="EMBL" id="JAJSOW010000104">
    <property type="protein sequence ID" value="KAI9170236.1"/>
    <property type="molecule type" value="Genomic_DNA"/>
</dbReference>
<feature type="compositionally biased region" description="Basic and acidic residues" evidence="1">
    <location>
        <begin position="325"/>
        <end position="335"/>
    </location>
</feature>
<dbReference type="AlphaFoldDB" id="A0AAD5NP15"/>
<dbReference type="InterPro" id="IPR040378">
    <property type="entry name" value="BASL"/>
</dbReference>
<feature type="region of interest" description="Disordered" evidence="1">
    <location>
        <begin position="163"/>
        <end position="184"/>
    </location>
</feature>
<organism evidence="2 3">
    <name type="scientific">Acer negundo</name>
    <name type="common">Box elder</name>
    <dbReference type="NCBI Taxonomy" id="4023"/>
    <lineage>
        <taxon>Eukaryota</taxon>
        <taxon>Viridiplantae</taxon>
        <taxon>Streptophyta</taxon>
        <taxon>Embryophyta</taxon>
        <taxon>Tracheophyta</taxon>
        <taxon>Spermatophyta</taxon>
        <taxon>Magnoliopsida</taxon>
        <taxon>eudicotyledons</taxon>
        <taxon>Gunneridae</taxon>
        <taxon>Pentapetalae</taxon>
        <taxon>rosids</taxon>
        <taxon>malvids</taxon>
        <taxon>Sapindales</taxon>
        <taxon>Sapindaceae</taxon>
        <taxon>Hippocastanoideae</taxon>
        <taxon>Acereae</taxon>
        <taxon>Acer</taxon>
    </lineage>
</organism>
<proteinExistence type="predicted"/>
<protein>
    <submittedName>
        <fullName evidence="2">Uncharacterized protein</fullName>
    </submittedName>
</protein>
<evidence type="ECO:0000256" key="1">
    <source>
        <dbReference type="SAM" id="MobiDB-lite"/>
    </source>
</evidence>
<dbReference type="Proteomes" id="UP001064489">
    <property type="component" value="Chromosome 7"/>
</dbReference>
<keyword evidence="3" id="KW-1185">Reference proteome</keyword>
<reference evidence="2" key="2">
    <citation type="submission" date="2023-02" db="EMBL/GenBank/DDBJ databases">
        <authorList>
            <person name="Swenson N.G."/>
            <person name="Wegrzyn J.L."/>
            <person name="Mcevoy S.L."/>
        </authorList>
    </citation>
    <scope>NUCLEOTIDE SEQUENCE</scope>
    <source>
        <strain evidence="2">91603</strain>
        <tissue evidence="2">Leaf</tissue>
    </source>
</reference>
<feature type="region of interest" description="Disordered" evidence="1">
    <location>
        <begin position="379"/>
        <end position="446"/>
    </location>
</feature>
<accession>A0AAD5NP15</accession>
<sequence>MKVVSDSELVYPHATLGHSPDTKPFECGDNALDSAGLKSENNMMDYQNGVLCAPEAQKRDADEWTVKKLDRSMSLNDLTNNNEKDVRDLMEPYSRSSREIESFEDSGFYMEKTVMECELPELIVCYKESKYHVKDICVDEGVRSHDKNLFKSDVDENGFCILPPPKKDINSEPMEEKNKNDKPLTDVMKSSAENASDMDDICKDDSSPENVRYMCVLDLLDASKDFTLTGDDSTDKIANTVSPKLFSLADLLSMQNLAPENSLFESSSGKAVSGNPALISTSGESNDDIEEAIAASSDVVSAAEESSGGNEEAVLANPALVLEAEEKQNDSKEETLASSDVGSESEESIKNNIVEKLSYNSKVETGSITFDFDASAPTAKGTEDCPHHGESAPIESPDTSKNEDSPRKSVSSQAHSGVGESSFRVSGTEDAPRHSVSSQAHGGIGESSFSVSGSVPGLITYSGPIAFSGNLSVRSDSSTTSTRSFAFPVLQSEWNSSPVRMANTDRRHLRKHKCAVNEVQQLYVSTVQLPRKLRFTAEVTVNGHGETLLSHKKHKEEEVAPGSEDIETYLSLFVNCDPKPEVDPVDLETQHSLVNNSEVNRGSASELIQQISRHIFRWSTPMKETHIYL</sequence>
<feature type="compositionally biased region" description="Basic and acidic residues" evidence="1">
    <location>
        <begin position="165"/>
        <end position="184"/>
    </location>
</feature>
<dbReference type="PANTHER" id="PTHR33914:SF2">
    <property type="entry name" value="OS02G0582100 PROTEIN"/>
    <property type="match status" value="1"/>
</dbReference>
<dbReference type="PANTHER" id="PTHR33914">
    <property type="entry name" value="18S PRE-RIBOSOMAL ASSEMBLY PROTEIN GAR2-LIKE PROTEIN"/>
    <property type="match status" value="1"/>
</dbReference>
<evidence type="ECO:0000313" key="3">
    <source>
        <dbReference type="Proteomes" id="UP001064489"/>
    </source>
</evidence>
<name>A0AAD5NP15_ACENE</name>
<gene>
    <name evidence="2" type="ORF">LWI28_024860</name>
</gene>
<dbReference type="GO" id="GO:0009786">
    <property type="term" value="P:regulation of asymmetric cell division"/>
    <property type="evidence" value="ECO:0007669"/>
    <property type="project" value="InterPro"/>
</dbReference>
<evidence type="ECO:0000313" key="2">
    <source>
        <dbReference type="EMBL" id="KAI9170236.1"/>
    </source>
</evidence>
<feature type="compositionally biased region" description="Basic and acidic residues" evidence="1">
    <location>
        <begin position="398"/>
        <end position="407"/>
    </location>
</feature>
<feature type="compositionally biased region" description="Basic and acidic residues" evidence="1">
    <location>
        <begin position="381"/>
        <end position="390"/>
    </location>
</feature>
<feature type="region of interest" description="Disordered" evidence="1">
    <location>
        <begin position="264"/>
        <end position="285"/>
    </location>
</feature>